<evidence type="ECO:0000256" key="1">
    <source>
        <dbReference type="ARBA" id="ARBA00004167"/>
    </source>
</evidence>
<evidence type="ECO:0000256" key="2">
    <source>
        <dbReference type="ARBA" id="ARBA00007647"/>
    </source>
</evidence>
<evidence type="ECO:0000256" key="5">
    <source>
        <dbReference type="ARBA" id="ARBA00022692"/>
    </source>
</evidence>
<dbReference type="Proteomes" id="UP001153069">
    <property type="component" value="Unassembled WGS sequence"/>
</dbReference>
<keyword evidence="4" id="KW-0808">Transferase</keyword>
<evidence type="ECO:0000256" key="3">
    <source>
        <dbReference type="ARBA" id="ARBA00022676"/>
    </source>
</evidence>
<name>A0A9N8H8R4_9STRA</name>
<dbReference type="GO" id="GO:0005737">
    <property type="term" value="C:cytoplasm"/>
    <property type="evidence" value="ECO:0007669"/>
    <property type="project" value="TreeGrafter"/>
</dbReference>
<keyword evidence="5" id="KW-0812">Transmembrane</keyword>
<keyword evidence="7" id="KW-0472">Membrane</keyword>
<keyword evidence="6" id="KW-1133">Transmembrane helix</keyword>
<keyword evidence="3" id="KW-0328">Glycosyltransferase</keyword>
<comment type="caution">
    <text evidence="9">The sequence shown here is derived from an EMBL/GenBank/DDBJ whole genome shotgun (WGS) entry which is preliminary data.</text>
</comment>
<keyword evidence="8" id="KW-0732">Signal</keyword>
<feature type="signal peptide" evidence="8">
    <location>
        <begin position="1"/>
        <end position="20"/>
    </location>
</feature>
<proteinExistence type="inferred from homology"/>
<evidence type="ECO:0000313" key="9">
    <source>
        <dbReference type="EMBL" id="CAB9503500.1"/>
    </source>
</evidence>
<dbReference type="InterPro" id="IPR008166">
    <property type="entry name" value="Glyco_transf_92"/>
</dbReference>
<protein>
    <submittedName>
        <fullName evidence="9">Pfam:DUF23</fullName>
    </submittedName>
</protein>
<evidence type="ECO:0000256" key="6">
    <source>
        <dbReference type="ARBA" id="ARBA00022989"/>
    </source>
</evidence>
<dbReference type="AlphaFoldDB" id="A0A9N8H8R4"/>
<dbReference type="GO" id="GO:0016757">
    <property type="term" value="F:glycosyltransferase activity"/>
    <property type="evidence" value="ECO:0007669"/>
    <property type="project" value="UniProtKB-KW"/>
</dbReference>
<dbReference type="OrthoDB" id="2526284at2759"/>
<reference evidence="9" key="1">
    <citation type="submission" date="2020-06" db="EMBL/GenBank/DDBJ databases">
        <authorList>
            <consortium name="Plant Systems Biology data submission"/>
        </authorList>
    </citation>
    <scope>NUCLEOTIDE SEQUENCE</scope>
    <source>
        <strain evidence="9">D6</strain>
    </source>
</reference>
<feature type="chain" id="PRO_5040205462" evidence="8">
    <location>
        <begin position="21"/>
        <end position="767"/>
    </location>
</feature>
<keyword evidence="10" id="KW-1185">Reference proteome</keyword>
<accession>A0A9N8H8R4</accession>
<comment type="subcellular location">
    <subcellularLocation>
        <location evidence="1">Membrane</location>
        <topology evidence="1">Single-pass membrane protein</topology>
    </subcellularLocation>
</comment>
<dbReference type="PANTHER" id="PTHR21461">
    <property type="entry name" value="GLYCOSYLTRANSFERASE FAMILY 92 PROTEIN"/>
    <property type="match status" value="1"/>
</dbReference>
<sequence>MAGVGLLAALLIVWTVNKQATVLTNTSTRTTDSAWKTTTTKQKMSHKVVTAFLDPTNSSSASHLIRSEFPTVQSCSRLTLDFGTAVVNSLYNNTTTTKIDPWLPWLHDFFLSADGTHVVFVGQNRRNCDTGKDRRDVMQFWEPQIALFQPLPVVRTDYRNGTASFRLFRESLDPLHQQTTLLRNQNDDDEIQSQEIVPETRFLCRFHWQDDDNGNQRMDASSSLSLSNYFFNYEYVTWRKKKRMFSETDRSEFWISQLIFYCPIPTKFQSSATARTKKQQLLVDVMPFRVPARSQVWLTPAMVGKDTFDQVRAVPDKLFDITHPLLFPNSNLPAISESGRWANLPVCPIVATTTQSAQTQNALSSVGKSKTPKPYRLVLCTWTSASYHRRGEDEEPPVQDNSLRLREWLIFHRLVGFDHVVIYDNTPGIDSPQDSPLYTLIQEFDDDPSFVVTHLPWPAVICNNHRPGHAHPGDRSSQYAAEASCRERFGPLTDWMAVIDTDEYLTPMKTVTTNMPPSNNNAQPITWKPIIDDMERREVAIIKFRSGRSYPRIHLMDPLENQGACGNPVTERFLKDLTPQPCLIPRRNETFLKVYNCDGVKRPRPERFQRAMKQLYRPDYVLSHFVHYATVTKFTADYYDPLHNPINYFGARSEKFDPTKEVFIDEIEEGTLIHARSVQPKETMFRNEICQLNYRRMNCFLGYECPDSLEWIDDLGRQKGAKTKKNMNMHHDDKGNFCSCWVNHHVEQVWIPRLEQALAQHLAKRGG</sequence>
<evidence type="ECO:0000256" key="7">
    <source>
        <dbReference type="ARBA" id="ARBA00023136"/>
    </source>
</evidence>
<dbReference type="GO" id="GO:0016020">
    <property type="term" value="C:membrane"/>
    <property type="evidence" value="ECO:0007669"/>
    <property type="project" value="UniProtKB-SubCell"/>
</dbReference>
<dbReference type="EMBL" id="CAICTM010000166">
    <property type="protein sequence ID" value="CAB9503500.1"/>
    <property type="molecule type" value="Genomic_DNA"/>
</dbReference>
<evidence type="ECO:0000313" key="10">
    <source>
        <dbReference type="Proteomes" id="UP001153069"/>
    </source>
</evidence>
<organism evidence="9 10">
    <name type="scientific">Seminavis robusta</name>
    <dbReference type="NCBI Taxonomy" id="568900"/>
    <lineage>
        <taxon>Eukaryota</taxon>
        <taxon>Sar</taxon>
        <taxon>Stramenopiles</taxon>
        <taxon>Ochrophyta</taxon>
        <taxon>Bacillariophyta</taxon>
        <taxon>Bacillariophyceae</taxon>
        <taxon>Bacillariophycidae</taxon>
        <taxon>Naviculales</taxon>
        <taxon>Naviculaceae</taxon>
        <taxon>Seminavis</taxon>
    </lineage>
</organism>
<gene>
    <name evidence="9" type="ORF">SEMRO_167_G074610.1</name>
</gene>
<comment type="similarity">
    <text evidence="2">Belongs to the glycosyltransferase 92 family.</text>
</comment>
<evidence type="ECO:0000256" key="8">
    <source>
        <dbReference type="SAM" id="SignalP"/>
    </source>
</evidence>
<evidence type="ECO:0000256" key="4">
    <source>
        <dbReference type="ARBA" id="ARBA00022679"/>
    </source>
</evidence>
<dbReference type="PANTHER" id="PTHR21461:SF69">
    <property type="entry name" value="GLYCOSYLTRANSFERASE FAMILY 92 PROTEIN"/>
    <property type="match status" value="1"/>
</dbReference>
<dbReference type="Pfam" id="PF01697">
    <property type="entry name" value="Glyco_transf_92"/>
    <property type="match status" value="1"/>
</dbReference>